<feature type="transmembrane region" description="Helical" evidence="1">
    <location>
        <begin position="115"/>
        <end position="136"/>
    </location>
</feature>
<dbReference type="AlphaFoldDB" id="A0A643CL00"/>
<protein>
    <submittedName>
        <fullName evidence="2">Phosphatidylglycerophosphatase</fullName>
    </submittedName>
</protein>
<dbReference type="RefSeq" id="WP_037348503.1">
    <property type="nucleotide sequence ID" value="NZ_VTCY01000012.1"/>
</dbReference>
<evidence type="ECO:0000256" key="1">
    <source>
        <dbReference type="SAM" id="Phobius"/>
    </source>
</evidence>
<keyword evidence="1" id="KW-0472">Membrane</keyword>
<reference evidence="2" key="1">
    <citation type="submission" date="2019-08" db="EMBL/GenBank/DDBJ databases">
        <authorList>
            <person name="Amaro Estrada I."/>
            <person name="Quiroz Castaneda R.E."/>
            <person name="Martinez Ocampo F."/>
            <person name="Rodriguez Camarillo S.D."/>
        </authorList>
    </citation>
    <scope>NUCLEOTIDE SEQUENCE</scope>
    <source>
        <strain evidence="2">MEX-30-184-02</strain>
    </source>
</reference>
<keyword evidence="1" id="KW-0812">Transmembrane</keyword>
<accession>A0A643CL00</accession>
<feature type="transmembrane region" description="Helical" evidence="1">
    <location>
        <begin position="38"/>
        <end position="55"/>
    </location>
</feature>
<sequence length="242" mass="26736">MLKSLFKVVVRLVGFLIPVKVVSTFLGIGHLPAWQEHWAALAALLIAHVSCYLVYGFFPPLYDAAFATGLKLAPFFLQAAVFLLIIGMSSIFILQNGDKGAAPDMGHDTIVIQSAFGQLLTAAVSMPASVALYGIASGVYDKVCADIFTCPLWANYSMHLFIFFIVPFVFYNLMVVIRPWPASLLKLRYSNWFSVMMEGMTLSLYAMLAMYLLAFICAGLQVSYALKYSAAVLHIAFMRWVG</sequence>
<evidence type="ECO:0000313" key="2">
    <source>
        <dbReference type="EMBL" id="KAB0451581.1"/>
    </source>
</evidence>
<dbReference type="EMBL" id="VTCY01000012">
    <property type="protein sequence ID" value="KAB0451581.1"/>
    <property type="molecule type" value="Genomic_DNA"/>
</dbReference>
<proteinExistence type="predicted"/>
<feature type="transmembrane region" description="Helical" evidence="1">
    <location>
        <begin position="156"/>
        <end position="177"/>
    </location>
</feature>
<feature type="transmembrane region" description="Helical" evidence="1">
    <location>
        <begin position="189"/>
        <end position="216"/>
    </location>
</feature>
<gene>
    <name evidence="2" type="ORF">FY207_03890</name>
</gene>
<name>A0A643CL00_ANAMA</name>
<comment type="caution">
    <text evidence="2">The sequence shown here is derived from an EMBL/GenBank/DDBJ whole genome shotgun (WGS) entry which is preliminary data.</text>
</comment>
<feature type="transmembrane region" description="Helical" evidence="1">
    <location>
        <begin position="75"/>
        <end position="94"/>
    </location>
</feature>
<feature type="transmembrane region" description="Helical" evidence="1">
    <location>
        <begin position="12"/>
        <end position="31"/>
    </location>
</feature>
<organism evidence="2">
    <name type="scientific">Anaplasma marginale</name>
    <dbReference type="NCBI Taxonomy" id="770"/>
    <lineage>
        <taxon>Bacteria</taxon>
        <taxon>Pseudomonadati</taxon>
        <taxon>Pseudomonadota</taxon>
        <taxon>Alphaproteobacteria</taxon>
        <taxon>Rickettsiales</taxon>
        <taxon>Anaplasmataceae</taxon>
        <taxon>Anaplasma</taxon>
    </lineage>
</organism>
<keyword evidence="1" id="KW-1133">Transmembrane helix</keyword>